<feature type="region of interest" description="Disordered" evidence="1">
    <location>
        <begin position="1"/>
        <end position="68"/>
    </location>
</feature>
<dbReference type="AlphaFoldDB" id="A0AAV7TSZ6"/>
<feature type="non-terminal residue" evidence="2">
    <location>
        <position position="1"/>
    </location>
</feature>
<dbReference type="EMBL" id="JANPWB010000006">
    <property type="protein sequence ID" value="KAJ1179309.1"/>
    <property type="molecule type" value="Genomic_DNA"/>
</dbReference>
<evidence type="ECO:0000256" key="1">
    <source>
        <dbReference type="SAM" id="MobiDB-lite"/>
    </source>
</evidence>
<gene>
    <name evidence="2" type="ORF">NDU88_004543</name>
</gene>
<accession>A0AAV7TSZ6</accession>
<keyword evidence="3" id="KW-1185">Reference proteome</keyword>
<dbReference type="Proteomes" id="UP001066276">
    <property type="component" value="Chromosome 3_2"/>
</dbReference>
<proteinExistence type="predicted"/>
<feature type="compositionally biased region" description="Polar residues" evidence="1">
    <location>
        <begin position="204"/>
        <end position="215"/>
    </location>
</feature>
<feature type="region of interest" description="Disordered" evidence="1">
    <location>
        <begin position="139"/>
        <end position="160"/>
    </location>
</feature>
<evidence type="ECO:0000313" key="2">
    <source>
        <dbReference type="EMBL" id="KAJ1179309.1"/>
    </source>
</evidence>
<sequence length="215" mass="23687">SHNAGPEKNEKAASLGREPCNKEMEGSGVVGIQANSIEKEDERSDGESEFAAAPRSGEAALHHPIKTEQVNVARVRSTTVTRKAQHEKRWELRLPQHDIWRRWWAYHHEVVPAPQHAAPLRLCAAPLNAQAQRMQRHAKPQLHQRPARHAQRLAPAAQRSEELLPADQVTTKRPTSPLRYISGQRLTPTATSSAACVFPEGPGSTATPSNFAGTP</sequence>
<evidence type="ECO:0000313" key="3">
    <source>
        <dbReference type="Proteomes" id="UP001066276"/>
    </source>
</evidence>
<feature type="non-terminal residue" evidence="2">
    <location>
        <position position="215"/>
    </location>
</feature>
<organism evidence="2 3">
    <name type="scientific">Pleurodeles waltl</name>
    <name type="common">Iberian ribbed newt</name>
    <dbReference type="NCBI Taxonomy" id="8319"/>
    <lineage>
        <taxon>Eukaryota</taxon>
        <taxon>Metazoa</taxon>
        <taxon>Chordata</taxon>
        <taxon>Craniata</taxon>
        <taxon>Vertebrata</taxon>
        <taxon>Euteleostomi</taxon>
        <taxon>Amphibia</taxon>
        <taxon>Batrachia</taxon>
        <taxon>Caudata</taxon>
        <taxon>Salamandroidea</taxon>
        <taxon>Salamandridae</taxon>
        <taxon>Pleurodelinae</taxon>
        <taxon>Pleurodeles</taxon>
    </lineage>
</organism>
<feature type="compositionally biased region" description="Basic and acidic residues" evidence="1">
    <location>
        <begin position="1"/>
        <end position="11"/>
    </location>
</feature>
<protein>
    <submittedName>
        <fullName evidence="2">Uncharacterized protein</fullName>
    </submittedName>
</protein>
<feature type="compositionally biased region" description="Basic residues" evidence="1">
    <location>
        <begin position="139"/>
        <end position="151"/>
    </location>
</feature>
<feature type="compositionally biased region" description="Basic and acidic residues" evidence="1">
    <location>
        <begin position="37"/>
        <end position="46"/>
    </location>
</feature>
<comment type="caution">
    <text evidence="2">The sequence shown here is derived from an EMBL/GenBank/DDBJ whole genome shotgun (WGS) entry which is preliminary data.</text>
</comment>
<name>A0AAV7TSZ6_PLEWA</name>
<feature type="region of interest" description="Disordered" evidence="1">
    <location>
        <begin position="191"/>
        <end position="215"/>
    </location>
</feature>
<feature type="region of interest" description="Disordered" evidence="1">
    <location>
        <begin position="167"/>
        <end position="186"/>
    </location>
</feature>
<reference evidence="2" key="1">
    <citation type="journal article" date="2022" name="bioRxiv">
        <title>Sequencing and chromosome-scale assembly of the giantPleurodeles waltlgenome.</title>
        <authorList>
            <person name="Brown T."/>
            <person name="Elewa A."/>
            <person name="Iarovenko S."/>
            <person name="Subramanian E."/>
            <person name="Araus A.J."/>
            <person name="Petzold A."/>
            <person name="Susuki M."/>
            <person name="Suzuki K.-i.T."/>
            <person name="Hayashi T."/>
            <person name="Toyoda A."/>
            <person name="Oliveira C."/>
            <person name="Osipova E."/>
            <person name="Leigh N.D."/>
            <person name="Simon A."/>
            <person name="Yun M.H."/>
        </authorList>
    </citation>
    <scope>NUCLEOTIDE SEQUENCE</scope>
    <source>
        <strain evidence="2">20211129_DDA</strain>
        <tissue evidence="2">Liver</tissue>
    </source>
</reference>